<organism evidence="4 5">
    <name type="scientific">Flavobacterium nackdongense</name>
    <dbReference type="NCBI Taxonomy" id="2547394"/>
    <lineage>
        <taxon>Bacteria</taxon>
        <taxon>Pseudomonadati</taxon>
        <taxon>Bacteroidota</taxon>
        <taxon>Flavobacteriia</taxon>
        <taxon>Flavobacteriales</taxon>
        <taxon>Flavobacteriaceae</taxon>
        <taxon>Flavobacterium</taxon>
    </lineage>
</organism>
<accession>A0A4P6YBF1</accession>
<dbReference type="RefSeq" id="WP_133277889.1">
    <property type="nucleotide sequence ID" value="NZ_CP037933.1"/>
</dbReference>
<feature type="chain" id="PRO_5020536403" evidence="2">
    <location>
        <begin position="24"/>
        <end position="485"/>
    </location>
</feature>
<dbReference type="Gene3D" id="3.40.50.1110">
    <property type="entry name" value="SGNH hydrolase"/>
    <property type="match status" value="1"/>
</dbReference>
<dbReference type="PANTHER" id="PTHR22901">
    <property type="entry name" value="SIALATE O-ACETYLESTERASE"/>
    <property type="match status" value="1"/>
</dbReference>
<sequence>MKKITLLLLVAALNCALLQSVYAEVKLPAIVSSNMVLQRNTTVKLWGWADANEKITIKTSWLKKSISIQADGEGNWKCIAQTTNSKEPQSITIKSKESNIKLENILFGEVWLCSGQSNMEMPMKGYAGQPIFGSAEAVAKANNPNLRLFSVTRVSGSKTPLKDAIKYSPWQQATPESVLKFSAVGYLYGKQLQEILDVPVGLILSSWGGSSVQAWMSNEALSKFQTIDLTNRDIAVKPNAIPTALFNSMLNPIIPYTIKGAIWYQGESNVDQPAKYKELFPAMVEDWRKRWDIGNFPFYYVQIAPYLYGGNDLTAANKNSAFFREVQLQCLDIIPNSGIAITMDLGAESPIHPPRKKEVADRLLYNALNQTYGLKSINFAGPVFDSMTEKEGGLLLKFKNEEIGIYAHNGLEGFEIAGSDKVFYPANAKIIDRKAVLVISDKVPNPVAVRYDWNNWVKGTLLNTNLLPASSFRTDDWPDATKAKK</sequence>
<dbReference type="Pfam" id="PF03629">
    <property type="entry name" value="SASA"/>
    <property type="match status" value="1"/>
</dbReference>
<proteinExistence type="predicted"/>
<dbReference type="PANTHER" id="PTHR22901:SF0">
    <property type="entry name" value="SIALATE O-ACETYLESTERASE"/>
    <property type="match status" value="1"/>
</dbReference>
<reference evidence="5" key="1">
    <citation type="submission" date="2019-03" db="EMBL/GenBank/DDBJ databases">
        <title>Flavobacterium sp.</title>
        <authorList>
            <person name="Kim H."/>
        </authorList>
    </citation>
    <scope>NUCLEOTIDE SEQUENCE [LARGE SCALE GENOMIC DNA]</scope>
    <source>
        <strain evidence="5">GS13</strain>
    </source>
</reference>
<evidence type="ECO:0000259" key="3">
    <source>
        <dbReference type="Pfam" id="PF03629"/>
    </source>
</evidence>
<dbReference type="AlphaFoldDB" id="A0A4P6YBF1"/>
<keyword evidence="5" id="KW-1185">Reference proteome</keyword>
<dbReference type="GO" id="GO:0005975">
    <property type="term" value="P:carbohydrate metabolic process"/>
    <property type="evidence" value="ECO:0007669"/>
    <property type="project" value="TreeGrafter"/>
</dbReference>
<protein>
    <submittedName>
        <fullName evidence="4">Sialate O-acetylesterase</fullName>
    </submittedName>
</protein>
<evidence type="ECO:0000256" key="1">
    <source>
        <dbReference type="ARBA" id="ARBA00022801"/>
    </source>
</evidence>
<feature type="signal peptide" evidence="2">
    <location>
        <begin position="1"/>
        <end position="23"/>
    </location>
</feature>
<dbReference type="InterPro" id="IPR005181">
    <property type="entry name" value="SASA"/>
</dbReference>
<dbReference type="Proteomes" id="UP000291124">
    <property type="component" value="Chromosome"/>
</dbReference>
<evidence type="ECO:0000313" key="4">
    <source>
        <dbReference type="EMBL" id="QBN20389.1"/>
    </source>
</evidence>
<evidence type="ECO:0000256" key="2">
    <source>
        <dbReference type="SAM" id="SignalP"/>
    </source>
</evidence>
<keyword evidence="2" id="KW-0732">Signal</keyword>
<dbReference type="GO" id="GO:0001681">
    <property type="term" value="F:sialate O-acetylesterase activity"/>
    <property type="evidence" value="ECO:0007669"/>
    <property type="project" value="InterPro"/>
</dbReference>
<keyword evidence="1" id="KW-0378">Hydrolase</keyword>
<dbReference type="EMBL" id="CP037933">
    <property type="protein sequence ID" value="QBN20389.1"/>
    <property type="molecule type" value="Genomic_DNA"/>
</dbReference>
<evidence type="ECO:0000313" key="5">
    <source>
        <dbReference type="Proteomes" id="UP000291124"/>
    </source>
</evidence>
<gene>
    <name evidence="4" type="ORF">E1750_16855</name>
</gene>
<dbReference type="SUPFAM" id="SSF52266">
    <property type="entry name" value="SGNH hydrolase"/>
    <property type="match status" value="1"/>
</dbReference>
<dbReference type="OrthoDB" id="9816001at2"/>
<feature type="domain" description="Sialate O-acetylesterase" evidence="3">
    <location>
        <begin position="109"/>
        <end position="341"/>
    </location>
</feature>
<name>A0A4P6YBF1_9FLAO</name>
<dbReference type="InterPro" id="IPR039329">
    <property type="entry name" value="SIAE"/>
</dbReference>
<dbReference type="InterPro" id="IPR036514">
    <property type="entry name" value="SGNH_hydro_sf"/>
</dbReference>
<dbReference type="KEGG" id="fnk:E1750_16855"/>